<dbReference type="PANTHER" id="PTHR42713">
    <property type="entry name" value="HISTIDINE KINASE-RELATED"/>
    <property type="match status" value="1"/>
</dbReference>
<evidence type="ECO:0000259" key="11">
    <source>
        <dbReference type="PROSITE" id="PS50110"/>
    </source>
</evidence>
<dbReference type="SUPFAM" id="SSF46689">
    <property type="entry name" value="Homeodomain-like"/>
    <property type="match status" value="1"/>
</dbReference>
<dbReference type="Gene3D" id="3.40.50.2300">
    <property type="match status" value="1"/>
</dbReference>
<reference evidence="12 13" key="1">
    <citation type="submission" date="2023-07" db="EMBL/GenBank/DDBJ databases">
        <title>Sorghum-associated microbial communities from plants grown in Nebraska, USA.</title>
        <authorList>
            <person name="Schachtman D."/>
        </authorList>
    </citation>
    <scope>NUCLEOTIDE SEQUENCE [LARGE SCALE GENOMIC DNA]</scope>
    <source>
        <strain evidence="12 13">CC482</strain>
    </source>
</reference>
<evidence type="ECO:0000256" key="9">
    <source>
        <dbReference type="SAM" id="MobiDB-lite"/>
    </source>
</evidence>
<dbReference type="SMART" id="SM00342">
    <property type="entry name" value="HTH_ARAC"/>
    <property type="match status" value="1"/>
</dbReference>
<evidence type="ECO:0000313" key="13">
    <source>
        <dbReference type="Proteomes" id="UP001229346"/>
    </source>
</evidence>
<feature type="modified residue" description="4-aspartylphosphate" evidence="8">
    <location>
        <position position="55"/>
    </location>
</feature>
<dbReference type="SUPFAM" id="SSF52172">
    <property type="entry name" value="CheY-like"/>
    <property type="match status" value="1"/>
</dbReference>
<evidence type="ECO:0000256" key="8">
    <source>
        <dbReference type="PROSITE-ProRule" id="PRU00169"/>
    </source>
</evidence>
<dbReference type="RefSeq" id="WP_307206120.1">
    <property type="nucleotide sequence ID" value="NZ_JAUSSU010000008.1"/>
</dbReference>
<dbReference type="Pfam" id="PF00072">
    <property type="entry name" value="Response_reg"/>
    <property type="match status" value="1"/>
</dbReference>
<organism evidence="12 13">
    <name type="scientific">Paenibacillus harenae</name>
    <dbReference type="NCBI Taxonomy" id="306543"/>
    <lineage>
        <taxon>Bacteria</taxon>
        <taxon>Bacillati</taxon>
        <taxon>Bacillota</taxon>
        <taxon>Bacilli</taxon>
        <taxon>Bacillales</taxon>
        <taxon>Paenibacillaceae</taxon>
        <taxon>Paenibacillus</taxon>
    </lineage>
</organism>
<keyword evidence="5" id="KW-0805">Transcription regulation</keyword>
<dbReference type="PANTHER" id="PTHR42713:SF3">
    <property type="entry name" value="TRANSCRIPTIONAL REGULATORY PROTEIN HPTR"/>
    <property type="match status" value="1"/>
</dbReference>
<keyword evidence="13" id="KW-1185">Reference proteome</keyword>
<keyword evidence="2" id="KW-0963">Cytoplasm</keyword>
<dbReference type="Gene3D" id="1.10.10.60">
    <property type="entry name" value="Homeodomain-like"/>
    <property type="match status" value="2"/>
</dbReference>
<dbReference type="Pfam" id="PF12833">
    <property type="entry name" value="HTH_18"/>
    <property type="match status" value="1"/>
</dbReference>
<protein>
    <submittedName>
        <fullName evidence="12">Two-component system response regulator YesN</fullName>
    </submittedName>
</protein>
<gene>
    <name evidence="12" type="ORF">J2T15_004197</name>
</gene>
<sequence length="558" mass="63571">MYRVLIVDDEEPLREAIRILGDWRGLGVSEVLEASDGRMALELLPENKIDLVMVDMKMPEMTGMEFLQVVERDYPDLLTIVISGYNDFEYTRQAIHSKVVDYLLKPINRQDLNQALRKAIDLLDAKRKRESEFINRNITLNMSLPKLKEKVYLSIIERSFKSQSNEAFLPLIGADEPGNRFAAVVLRVLNLERIRSGRFHNDTDLLHFAVSNVLNEIAGDRFQSFSFANPKQERELIAVLTMKGGYREDIAYHSLHQMKRAASALQELFGITVVIGVGAACGDALDIASSYDGARAAMYGVDLLRLKGTTVMATGATGKEGGGQEREKERERDGSSVSITGRMTIIRGALETGNIQHARSILGELTKRWRSAERFTIGESDRVMAEYIILLNDMALELGVKEEQLPIGEDHPLRSMGLSADYDSFETYEALLYGVLDYYSELIRKAQSANRPFEVADIKAYIDDHYFEDIKISMFAEKYFLSREYLMKLFKGQFSYGIHEYVQKVRMDKAKELLGDPALKIQDISEMLGYKDKNYFSKAFRNYYNVSPSEYRTAHQDE</sequence>
<evidence type="ECO:0000259" key="10">
    <source>
        <dbReference type="PROSITE" id="PS01124"/>
    </source>
</evidence>
<keyword evidence="7" id="KW-0804">Transcription</keyword>
<dbReference type="EMBL" id="JAUSSU010000008">
    <property type="protein sequence ID" value="MDQ0114741.1"/>
    <property type="molecule type" value="Genomic_DNA"/>
</dbReference>
<dbReference type="InterPro" id="IPR018060">
    <property type="entry name" value="HTH_AraC"/>
</dbReference>
<evidence type="ECO:0000313" key="12">
    <source>
        <dbReference type="EMBL" id="MDQ0114741.1"/>
    </source>
</evidence>
<dbReference type="InterPro" id="IPR020449">
    <property type="entry name" value="Tscrpt_reg_AraC-type_HTH"/>
</dbReference>
<dbReference type="PROSITE" id="PS00041">
    <property type="entry name" value="HTH_ARAC_FAMILY_1"/>
    <property type="match status" value="1"/>
</dbReference>
<evidence type="ECO:0000256" key="7">
    <source>
        <dbReference type="ARBA" id="ARBA00023163"/>
    </source>
</evidence>
<dbReference type="CDD" id="cd17536">
    <property type="entry name" value="REC_YesN-like"/>
    <property type="match status" value="1"/>
</dbReference>
<dbReference type="Proteomes" id="UP001229346">
    <property type="component" value="Unassembled WGS sequence"/>
</dbReference>
<comment type="subcellular location">
    <subcellularLocation>
        <location evidence="1">Cytoplasm</location>
    </subcellularLocation>
</comment>
<evidence type="ECO:0000256" key="5">
    <source>
        <dbReference type="ARBA" id="ARBA00023015"/>
    </source>
</evidence>
<dbReference type="InterPro" id="IPR009057">
    <property type="entry name" value="Homeodomain-like_sf"/>
</dbReference>
<accession>A0ABT9U517</accession>
<evidence type="ECO:0000256" key="1">
    <source>
        <dbReference type="ARBA" id="ARBA00004496"/>
    </source>
</evidence>
<keyword evidence="6" id="KW-0238">DNA-binding</keyword>
<dbReference type="InterPro" id="IPR001789">
    <property type="entry name" value="Sig_transdc_resp-reg_receiver"/>
</dbReference>
<evidence type="ECO:0000256" key="2">
    <source>
        <dbReference type="ARBA" id="ARBA00022490"/>
    </source>
</evidence>
<feature type="compositionally biased region" description="Basic and acidic residues" evidence="9">
    <location>
        <begin position="322"/>
        <end position="334"/>
    </location>
</feature>
<dbReference type="PROSITE" id="PS50110">
    <property type="entry name" value="RESPONSE_REGULATORY"/>
    <property type="match status" value="1"/>
</dbReference>
<evidence type="ECO:0000256" key="3">
    <source>
        <dbReference type="ARBA" id="ARBA00022553"/>
    </source>
</evidence>
<keyword evidence="4" id="KW-0902">Two-component regulatory system</keyword>
<dbReference type="PRINTS" id="PR00032">
    <property type="entry name" value="HTHARAC"/>
</dbReference>
<feature type="domain" description="HTH araC/xylS-type" evidence="10">
    <location>
        <begin position="456"/>
        <end position="554"/>
    </location>
</feature>
<dbReference type="InterPro" id="IPR018062">
    <property type="entry name" value="HTH_AraC-typ_CS"/>
</dbReference>
<proteinExistence type="predicted"/>
<dbReference type="InterPro" id="IPR011006">
    <property type="entry name" value="CheY-like_superfamily"/>
</dbReference>
<feature type="domain" description="Response regulatory" evidence="11">
    <location>
        <begin position="3"/>
        <end position="120"/>
    </location>
</feature>
<evidence type="ECO:0000256" key="4">
    <source>
        <dbReference type="ARBA" id="ARBA00023012"/>
    </source>
</evidence>
<dbReference type="InterPro" id="IPR051552">
    <property type="entry name" value="HptR"/>
</dbReference>
<keyword evidence="3 8" id="KW-0597">Phosphoprotein</keyword>
<dbReference type="SMART" id="SM00448">
    <property type="entry name" value="REC"/>
    <property type="match status" value="1"/>
</dbReference>
<feature type="region of interest" description="Disordered" evidence="9">
    <location>
        <begin position="315"/>
        <end position="336"/>
    </location>
</feature>
<dbReference type="PROSITE" id="PS01124">
    <property type="entry name" value="HTH_ARAC_FAMILY_2"/>
    <property type="match status" value="1"/>
</dbReference>
<evidence type="ECO:0000256" key="6">
    <source>
        <dbReference type="ARBA" id="ARBA00023125"/>
    </source>
</evidence>
<comment type="caution">
    <text evidence="12">The sequence shown here is derived from an EMBL/GenBank/DDBJ whole genome shotgun (WGS) entry which is preliminary data.</text>
</comment>
<name>A0ABT9U517_PAEHA</name>